<evidence type="ECO:0000256" key="15">
    <source>
        <dbReference type="ARBA" id="ARBA00023027"/>
    </source>
</evidence>
<dbReference type="Pfam" id="PF01761">
    <property type="entry name" value="DHQ_synthase"/>
    <property type="match status" value="1"/>
</dbReference>
<keyword evidence="12" id="KW-0479">Metal-binding</keyword>
<keyword evidence="18" id="KW-0170">Cobalt</keyword>
<keyword evidence="10" id="KW-0963">Cytoplasm</keyword>
<keyword evidence="13" id="KW-0547">Nucleotide-binding</keyword>
<dbReference type="Proteomes" id="UP000503399">
    <property type="component" value="Chromosome"/>
</dbReference>
<evidence type="ECO:0000256" key="19">
    <source>
        <dbReference type="NCBIfam" id="TIGR01357"/>
    </source>
</evidence>
<feature type="domain" description="3-dehydroquinate synthase N-terminal" evidence="20">
    <location>
        <begin position="76"/>
        <end position="188"/>
    </location>
</feature>
<keyword evidence="17 22" id="KW-0456">Lyase</keyword>
<dbReference type="PANTHER" id="PTHR43622">
    <property type="entry name" value="3-DEHYDROQUINATE SYNTHASE"/>
    <property type="match status" value="1"/>
</dbReference>
<comment type="pathway">
    <text evidence="6">Metabolic intermediate biosynthesis; chorismate biosynthesis; chorismate from D-erythrose 4-phosphate and phosphoenolpyruvate: step 2/7.</text>
</comment>
<comment type="catalytic activity">
    <reaction evidence="1">
        <text>7-phospho-2-dehydro-3-deoxy-D-arabino-heptonate = 3-dehydroquinate + phosphate</text>
        <dbReference type="Rhea" id="RHEA:21968"/>
        <dbReference type="ChEBI" id="CHEBI:32364"/>
        <dbReference type="ChEBI" id="CHEBI:43474"/>
        <dbReference type="ChEBI" id="CHEBI:58394"/>
        <dbReference type="EC" id="4.2.3.4"/>
    </reaction>
</comment>
<dbReference type="GO" id="GO:0005737">
    <property type="term" value="C:cytoplasm"/>
    <property type="evidence" value="ECO:0007669"/>
    <property type="project" value="UniProtKB-SubCell"/>
</dbReference>
<keyword evidence="15" id="KW-0520">NAD</keyword>
<sequence length="387" mass="40815">MEEYRWSLPGQFGPRTEVRLLPDTVLDARLEARLGEILAPYCQGRPVAVVADTHTLPMAERVTAGLAAVAEVRTTAVIPAGEPSKTWAQAGEVLRQLARAALPRDGVVLAVGGGVVTDLAGFVAATYLRGVRWVAVPTTLLAQVDAAVGGKTAVDLPEGKNLAGAFFLPELVLAAPAWLATLPVAEWRSGLGEVVKSALIAKSGLWNTLRAGLPEPGRELERWTPIIAGTIAVKAAVVAADPHEGGPRMALNFGHTLGHALETLIGYGRISHGEAVGLGSLVALYLSEQLWGLDPAVQAEVRHWLQAWGMPVRLDPAQAAAVADRAALAAVLNRDKKARAFGLQWTLLRAAGEPVISRDVPWELVWEAVETILPAETAAGRGKEAGA</sequence>
<dbReference type="KEGG" id="hfv:R50_1420"/>
<evidence type="ECO:0000256" key="9">
    <source>
        <dbReference type="ARBA" id="ARBA00017684"/>
    </source>
</evidence>
<evidence type="ECO:0000256" key="13">
    <source>
        <dbReference type="ARBA" id="ARBA00022741"/>
    </source>
</evidence>
<proteinExistence type="inferred from homology"/>
<comment type="cofactor">
    <cofactor evidence="3">
        <name>Co(2+)</name>
        <dbReference type="ChEBI" id="CHEBI:48828"/>
    </cofactor>
</comment>
<evidence type="ECO:0000259" key="21">
    <source>
        <dbReference type="Pfam" id="PF24621"/>
    </source>
</evidence>
<dbReference type="InterPro" id="IPR050071">
    <property type="entry name" value="Dehydroquinate_synthase"/>
</dbReference>
<dbReference type="EC" id="4.2.3.4" evidence="8 19"/>
<evidence type="ECO:0000259" key="20">
    <source>
        <dbReference type="Pfam" id="PF01761"/>
    </source>
</evidence>
<evidence type="ECO:0000256" key="4">
    <source>
        <dbReference type="ARBA" id="ARBA00001947"/>
    </source>
</evidence>
<evidence type="ECO:0000313" key="23">
    <source>
        <dbReference type="Proteomes" id="UP000503399"/>
    </source>
</evidence>
<evidence type="ECO:0000256" key="2">
    <source>
        <dbReference type="ARBA" id="ARBA00001911"/>
    </source>
</evidence>
<keyword evidence="11" id="KW-0028">Amino-acid biosynthesis</keyword>
<evidence type="ECO:0000256" key="14">
    <source>
        <dbReference type="ARBA" id="ARBA00022833"/>
    </source>
</evidence>
<name>A0A6F8ZG62_9FIRM</name>
<dbReference type="InterPro" id="IPR030963">
    <property type="entry name" value="DHQ_synth_fam"/>
</dbReference>
<dbReference type="GO" id="GO:0009423">
    <property type="term" value="P:chorismate biosynthetic process"/>
    <property type="evidence" value="ECO:0007669"/>
    <property type="project" value="UniProtKB-UniRule"/>
</dbReference>
<dbReference type="PIRSF" id="PIRSF001455">
    <property type="entry name" value="DHQ_synth"/>
    <property type="match status" value="1"/>
</dbReference>
<evidence type="ECO:0000256" key="3">
    <source>
        <dbReference type="ARBA" id="ARBA00001941"/>
    </source>
</evidence>
<gene>
    <name evidence="22" type="primary">aroB</name>
    <name evidence="22" type="ORF">R50_1420</name>
</gene>
<dbReference type="GO" id="GO:0003856">
    <property type="term" value="F:3-dehydroquinate synthase activity"/>
    <property type="evidence" value="ECO:0007669"/>
    <property type="project" value="UniProtKB-UniRule"/>
</dbReference>
<evidence type="ECO:0000256" key="6">
    <source>
        <dbReference type="ARBA" id="ARBA00004661"/>
    </source>
</evidence>
<protein>
    <recommendedName>
        <fullName evidence="9 19">3-dehydroquinate synthase</fullName>
        <ecNumber evidence="8 19">4.2.3.4</ecNumber>
    </recommendedName>
</protein>
<dbReference type="GO" id="GO:0009073">
    <property type="term" value="P:aromatic amino acid family biosynthetic process"/>
    <property type="evidence" value="ECO:0007669"/>
    <property type="project" value="UniProtKB-KW"/>
</dbReference>
<evidence type="ECO:0000256" key="11">
    <source>
        <dbReference type="ARBA" id="ARBA00022605"/>
    </source>
</evidence>
<accession>A0A6F8ZG62</accession>
<comment type="subcellular location">
    <subcellularLocation>
        <location evidence="5">Cytoplasm</location>
    </subcellularLocation>
</comment>
<keyword evidence="16" id="KW-0057">Aromatic amino acid biosynthesis</keyword>
<dbReference type="InterPro" id="IPR030960">
    <property type="entry name" value="DHQS/DOIS_N"/>
</dbReference>
<dbReference type="FunFam" id="3.40.50.1970:FF:000007">
    <property type="entry name" value="Pentafunctional AROM polypeptide"/>
    <property type="match status" value="1"/>
</dbReference>
<evidence type="ECO:0000256" key="17">
    <source>
        <dbReference type="ARBA" id="ARBA00023239"/>
    </source>
</evidence>
<dbReference type="GO" id="GO:0046872">
    <property type="term" value="F:metal ion binding"/>
    <property type="evidence" value="ECO:0007669"/>
    <property type="project" value="UniProtKB-KW"/>
</dbReference>
<dbReference type="InterPro" id="IPR016037">
    <property type="entry name" value="DHQ_synth_AroB"/>
</dbReference>
<dbReference type="GO" id="GO:0008652">
    <property type="term" value="P:amino acid biosynthetic process"/>
    <property type="evidence" value="ECO:0007669"/>
    <property type="project" value="UniProtKB-KW"/>
</dbReference>
<evidence type="ECO:0000256" key="16">
    <source>
        <dbReference type="ARBA" id="ARBA00023141"/>
    </source>
</evidence>
<dbReference type="Pfam" id="PF24621">
    <property type="entry name" value="DHQS_C"/>
    <property type="match status" value="1"/>
</dbReference>
<evidence type="ECO:0000256" key="10">
    <source>
        <dbReference type="ARBA" id="ARBA00022490"/>
    </source>
</evidence>
<dbReference type="Gene3D" id="3.40.50.1970">
    <property type="match status" value="1"/>
</dbReference>
<dbReference type="CDD" id="cd08195">
    <property type="entry name" value="DHQS"/>
    <property type="match status" value="1"/>
</dbReference>
<comment type="cofactor">
    <cofactor evidence="4">
        <name>Zn(2+)</name>
        <dbReference type="ChEBI" id="CHEBI:29105"/>
    </cofactor>
</comment>
<dbReference type="Gene3D" id="1.20.1090.10">
    <property type="entry name" value="Dehydroquinate synthase-like - alpha domain"/>
    <property type="match status" value="1"/>
</dbReference>
<reference evidence="22 23" key="1">
    <citation type="submission" date="2020-02" db="EMBL/GenBank/DDBJ databases">
        <authorList>
            <person name="Hogendoorn C."/>
        </authorList>
    </citation>
    <scope>NUCLEOTIDE SEQUENCE [LARGE SCALE GENOMIC DNA]</scope>
    <source>
        <strain evidence="22">R501</strain>
    </source>
</reference>
<dbReference type="SUPFAM" id="SSF56796">
    <property type="entry name" value="Dehydroquinate synthase-like"/>
    <property type="match status" value="1"/>
</dbReference>
<dbReference type="GO" id="GO:0000166">
    <property type="term" value="F:nucleotide binding"/>
    <property type="evidence" value="ECO:0007669"/>
    <property type="project" value="UniProtKB-KW"/>
</dbReference>
<comment type="similarity">
    <text evidence="7">Belongs to the sugar phosphate cyclases superfamily. Dehydroquinate synthase family.</text>
</comment>
<dbReference type="AlphaFoldDB" id="A0A6F8ZG62"/>
<evidence type="ECO:0000256" key="5">
    <source>
        <dbReference type="ARBA" id="ARBA00004496"/>
    </source>
</evidence>
<dbReference type="EMBL" id="LR778114">
    <property type="protein sequence ID" value="CAB1128926.1"/>
    <property type="molecule type" value="Genomic_DNA"/>
</dbReference>
<evidence type="ECO:0000256" key="12">
    <source>
        <dbReference type="ARBA" id="ARBA00022723"/>
    </source>
</evidence>
<keyword evidence="14" id="KW-0862">Zinc</keyword>
<dbReference type="NCBIfam" id="TIGR01357">
    <property type="entry name" value="aroB"/>
    <property type="match status" value="1"/>
</dbReference>
<evidence type="ECO:0000256" key="1">
    <source>
        <dbReference type="ARBA" id="ARBA00001393"/>
    </source>
</evidence>
<organism evidence="22 23">
    <name type="scientific">Candidatus Hydrogenisulfobacillus filiaventi</name>
    <dbReference type="NCBI Taxonomy" id="2707344"/>
    <lineage>
        <taxon>Bacteria</taxon>
        <taxon>Bacillati</taxon>
        <taxon>Bacillota</taxon>
        <taxon>Clostridia</taxon>
        <taxon>Eubacteriales</taxon>
        <taxon>Clostridiales Family XVII. Incertae Sedis</taxon>
        <taxon>Candidatus Hydrogenisulfobacillus</taxon>
    </lineage>
</organism>
<dbReference type="PANTHER" id="PTHR43622:SF7">
    <property type="entry name" value="3-DEHYDROQUINATE SYNTHASE, CHLOROPLASTIC"/>
    <property type="match status" value="1"/>
</dbReference>
<evidence type="ECO:0000256" key="8">
    <source>
        <dbReference type="ARBA" id="ARBA00013031"/>
    </source>
</evidence>
<comment type="cofactor">
    <cofactor evidence="2">
        <name>NAD(+)</name>
        <dbReference type="ChEBI" id="CHEBI:57540"/>
    </cofactor>
</comment>
<evidence type="ECO:0000256" key="18">
    <source>
        <dbReference type="ARBA" id="ARBA00023285"/>
    </source>
</evidence>
<keyword evidence="23" id="KW-1185">Reference proteome</keyword>
<feature type="domain" description="3-dehydroquinate synthase C-terminal" evidence="21">
    <location>
        <begin position="190"/>
        <end position="337"/>
    </location>
</feature>
<evidence type="ECO:0000313" key="22">
    <source>
        <dbReference type="EMBL" id="CAB1128926.1"/>
    </source>
</evidence>
<dbReference type="InterPro" id="IPR056179">
    <property type="entry name" value="DHQS_C"/>
</dbReference>
<evidence type="ECO:0000256" key="7">
    <source>
        <dbReference type="ARBA" id="ARBA00005412"/>
    </source>
</evidence>